<comment type="caution">
    <text evidence="5">The sequence shown here is derived from an EMBL/GenBank/DDBJ whole genome shotgun (WGS) entry which is preliminary data.</text>
</comment>
<keyword evidence="2" id="KW-0560">Oxidoreductase</keyword>
<dbReference type="InterPro" id="IPR047122">
    <property type="entry name" value="Trans-enoyl_RdTase-like"/>
</dbReference>
<protein>
    <submittedName>
        <fullName evidence="5">Oxidoreductase</fullName>
    </submittedName>
</protein>
<gene>
    <name evidence="5" type="ORF">ST47_g9580</name>
</gene>
<dbReference type="InterPro" id="IPR013149">
    <property type="entry name" value="ADH-like_C"/>
</dbReference>
<evidence type="ECO:0000313" key="5">
    <source>
        <dbReference type="EMBL" id="KZM19251.1"/>
    </source>
</evidence>
<evidence type="ECO:0000313" key="6">
    <source>
        <dbReference type="Proteomes" id="UP000076837"/>
    </source>
</evidence>
<dbReference type="CDD" id="cd08249">
    <property type="entry name" value="enoyl_reductase_like"/>
    <property type="match status" value="1"/>
</dbReference>
<reference evidence="5 6" key="1">
    <citation type="journal article" date="2016" name="Sci. Rep.">
        <title>Draft genome sequencing and secretome analysis of fungal phytopathogen Ascochyta rabiei provides insight into the necrotrophic effector repertoire.</title>
        <authorList>
            <person name="Verma S."/>
            <person name="Gazara R.K."/>
            <person name="Nizam S."/>
            <person name="Parween S."/>
            <person name="Chattopadhyay D."/>
            <person name="Verma P.K."/>
        </authorList>
    </citation>
    <scope>NUCLEOTIDE SEQUENCE [LARGE SCALE GENOMIC DNA]</scope>
    <source>
        <strain evidence="5 6">ArDII</strain>
    </source>
</reference>
<dbReference type="Pfam" id="PF00107">
    <property type="entry name" value="ADH_zinc_N"/>
    <property type="match status" value="1"/>
</dbReference>
<dbReference type="InterPro" id="IPR020843">
    <property type="entry name" value="ER"/>
</dbReference>
<feature type="compositionally biased region" description="Polar residues" evidence="3">
    <location>
        <begin position="1"/>
        <end position="17"/>
    </location>
</feature>
<name>A0A162WWY8_DIDRA</name>
<dbReference type="AlphaFoldDB" id="A0A162WWY8"/>
<evidence type="ECO:0000256" key="3">
    <source>
        <dbReference type="SAM" id="MobiDB-lite"/>
    </source>
</evidence>
<evidence type="ECO:0000256" key="1">
    <source>
        <dbReference type="ARBA" id="ARBA00008072"/>
    </source>
</evidence>
<dbReference type="InterPro" id="IPR036291">
    <property type="entry name" value="NAD(P)-bd_dom_sf"/>
</dbReference>
<proteinExistence type="inferred from homology"/>
<sequence length="341" mass="37205">MFEASSTHNVSSKSIAQVQRGGDEPKFALEQVSVPQPGEHEDLVKSSYVAQNPTDVQSLDGNAFGDGTVLGCDFVGAVQQVGRNVAEKSKATELTISTRSPTSSSASFKVPKSISFEAAATVPLACCTAWLALFFKECLAIDRKSGKETSVLIWGGSSSVGIYAMQIARHHGFDVITVCSPTHHEHVKFLGADHVFDYKSSDVMDQIKEAAPRLQYIFDTIGDKFSSSTASYALGEADGTLCTVRPGKANTEGVSSQAKVTDILVWTVFLKDYQYKDSKWPANEGDHKLTSELFENLPQLLEDGTIRPNQPKVLKVLEKVPEGFQEYRDCKISSYKIVYAI</sequence>
<dbReference type="Gene3D" id="3.90.180.10">
    <property type="entry name" value="Medium-chain alcohol dehydrogenases, catalytic domain"/>
    <property type="match status" value="1"/>
</dbReference>
<comment type="similarity">
    <text evidence="1">Belongs to the zinc-containing alcohol dehydrogenase family.</text>
</comment>
<dbReference type="SUPFAM" id="SSF50129">
    <property type="entry name" value="GroES-like"/>
    <property type="match status" value="1"/>
</dbReference>
<dbReference type="STRING" id="5454.A0A162WWY8"/>
<accession>A0A162WWY8</accession>
<dbReference type="Proteomes" id="UP000076837">
    <property type="component" value="Unassembled WGS sequence"/>
</dbReference>
<evidence type="ECO:0000259" key="4">
    <source>
        <dbReference type="SMART" id="SM00829"/>
    </source>
</evidence>
<evidence type="ECO:0000256" key="2">
    <source>
        <dbReference type="ARBA" id="ARBA00023002"/>
    </source>
</evidence>
<dbReference type="GO" id="GO:0016651">
    <property type="term" value="F:oxidoreductase activity, acting on NAD(P)H"/>
    <property type="evidence" value="ECO:0007669"/>
    <property type="project" value="InterPro"/>
</dbReference>
<feature type="domain" description="Enoyl reductase (ER)" evidence="4">
    <location>
        <begin position="22"/>
        <end position="325"/>
    </location>
</feature>
<dbReference type="Gene3D" id="3.40.50.720">
    <property type="entry name" value="NAD(P)-binding Rossmann-like Domain"/>
    <property type="match status" value="1"/>
</dbReference>
<dbReference type="SUPFAM" id="SSF51735">
    <property type="entry name" value="NAD(P)-binding Rossmann-fold domains"/>
    <property type="match status" value="1"/>
</dbReference>
<dbReference type="PANTHER" id="PTHR45348:SF2">
    <property type="entry name" value="ZINC-TYPE ALCOHOL DEHYDROGENASE-LIKE PROTEIN C2E1P3.01"/>
    <property type="match status" value="1"/>
</dbReference>
<dbReference type="PANTHER" id="PTHR45348">
    <property type="entry name" value="HYPOTHETICAL OXIDOREDUCTASE (EUROFUNG)"/>
    <property type="match status" value="1"/>
</dbReference>
<feature type="region of interest" description="Disordered" evidence="3">
    <location>
        <begin position="1"/>
        <end position="20"/>
    </location>
</feature>
<keyword evidence="6" id="KW-1185">Reference proteome</keyword>
<dbReference type="EMBL" id="JYNV01000297">
    <property type="protein sequence ID" value="KZM19251.1"/>
    <property type="molecule type" value="Genomic_DNA"/>
</dbReference>
<dbReference type="InterPro" id="IPR011032">
    <property type="entry name" value="GroES-like_sf"/>
</dbReference>
<dbReference type="SMART" id="SM00829">
    <property type="entry name" value="PKS_ER"/>
    <property type="match status" value="1"/>
</dbReference>
<organism evidence="5 6">
    <name type="scientific">Didymella rabiei</name>
    <name type="common">Chickpea ascochyta blight fungus</name>
    <name type="synonym">Mycosphaerella rabiei</name>
    <dbReference type="NCBI Taxonomy" id="5454"/>
    <lineage>
        <taxon>Eukaryota</taxon>
        <taxon>Fungi</taxon>
        <taxon>Dikarya</taxon>
        <taxon>Ascomycota</taxon>
        <taxon>Pezizomycotina</taxon>
        <taxon>Dothideomycetes</taxon>
        <taxon>Pleosporomycetidae</taxon>
        <taxon>Pleosporales</taxon>
        <taxon>Pleosporineae</taxon>
        <taxon>Didymellaceae</taxon>
        <taxon>Ascochyta</taxon>
    </lineage>
</organism>